<dbReference type="SUPFAM" id="SSF54427">
    <property type="entry name" value="NTF2-like"/>
    <property type="match status" value="1"/>
</dbReference>
<dbReference type="Proteomes" id="UP001164632">
    <property type="component" value="Chromosome"/>
</dbReference>
<dbReference type="Gene3D" id="3.10.450.50">
    <property type="match status" value="1"/>
</dbReference>
<dbReference type="InterPro" id="IPR032710">
    <property type="entry name" value="NTF2-like_dom_sf"/>
</dbReference>
<reference evidence="1" key="1">
    <citation type="submission" date="2022-11" db="EMBL/GenBank/DDBJ databases">
        <title>Genomic of Pseudomonas TF18.</title>
        <authorList>
            <person name="Liu T."/>
        </authorList>
    </citation>
    <scope>NUCLEOTIDE SEQUENCE</scope>
    <source>
        <strain evidence="1">TF18</strain>
    </source>
</reference>
<gene>
    <name evidence="1" type="ORF">OSV15_09090</name>
</gene>
<dbReference type="RefSeq" id="WP_267932871.1">
    <property type="nucleotide sequence ID" value="NZ_CP113257.1"/>
</dbReference>
<dbReference type="AlphaFoldDB" id="A0AA47E6F3"/>
<dbReference type="GO" id="GO:0030638">
    <property type="term" value="P:polyketide metabolic process"/>
    <property type="evidence" value="ECO:0007669"/>
    <property type="project" value="InterPro"/>
</dbReference>
<dbReference type="PANTHER" id="PTHR38436:SF1">
    <property type="entry name" value="ESTER CYCLASE"/>
    <property type="match status" value="1"/>
</dbReference>
<dbReference type="InterPro" id="IPR009959">
    <property type="entry name" value="Cyclase_SnoaL-like"/>
</dbReference>
<organism evidence="1 2">
    <name type="scientific">Stutzerimonas frequens</name>
    <dbReference type="NCBI Taxonomy" id="2968969"/>
    <lineage>
        <taxon>Bacteria</taxon>
        <taxon>Pseudomonadati</taxon>
        <taxon>Pseudomonadota</taxon>
        <taxon>Gammaproteobacteria</taxon>
        <taxon>Pseudomonadales</taxon>
        <taxon>Pseudomonadaceae</taxon>
        <taxon>Stutzerimonas</taxon>
    </lineage>
</organism>
<dbReference type="EMBL" id="CP113257">
    <property type="protein sequence ID" value="WAE54878.1"/>
    <property type="molecule type" value="Genomic_DNA"/>
</dbReference>
<evidence type="ECO:0000313" key="1">
    <source>
        <dbReference type="EMBL" id="WAE54878.1"/>
    </source>
</evidence>
<dbReference type="PANTHER" id="PTHR38436">
    <property type="entry name" value="POLYKETIDE CYCLASE SNOAL-LIKE DOMAIN"/>
    <property type="match status" value="1"/>
</dbReference>
<protein>
    <submittedName>
        <fullName evidence="1">Ester cyclase</fullName>
    </submittedName>
</protein>
<dbReference type="Pfam" id="PF07366">
    <property type="entry name" value="SnoaL"/>
    <property type="match status" value="1"/>
</dbReference>
<accession>A0AA47E6F3</accession>
<sequence length="132" mass="15019">MTGEEIADCYRGYIACLNGRRWAELERFVHDEVHYNGQFVGLDGYRQMLDGDVRTIPDLQFNIGLLIVEPPHVAAQLRFDCTPTGELFGFAVNGRRVVFTENVFYEFLEGKIRNVWSVIDKKAVGDQLSSEG</sequence>
<evidence type="ECO:0000313" key="2">
    <source>
        <dbReference type="Proteomes" id="UP001164632"/>
    </source>
</evidence>
<proteinExistence type="predicted"/>
<name>A0AA47E6F3_9GAMM</name>